<comment type="caution">
    <text evidence="1">The sequence shown here is derived from an EMBL/GenBank/DDBJ whole genome shotgun (WGS) entry which is preliminary data.</text>
</comment>
<dbReference type="EMBL" id="CAJMXA010004014">
    <property type="protein sequence ID" value="CAE6531407.1"/>
    <property type="molecule type" value="Genomic_DNA"/>
</dbReference>
<dbReference type="Proteomes" id="UP000663853">
    <property type="component" value="Unassembled WGS sequence"/>
</dbReference>
<proteinExistence type="predicted"/>
<protein>
    <submittedName>
        <fullName evidence="1">Uncharacterized protein</fullName>
    </submittedName>
</protein>
<evidence type="ECO:0000313" key="2">
    <source>
        <dbReference type="Proteomes" id="UP000663853"/>
    </source>
</evidence>
<organism evidence="1 2">
    <name type="scientific">Rhizoctonia solani</name>
    <dbReference type="NCBI Taxonomy" id="456999"/>
    <lineage>
        <taxon>Eukaryota</taxon>
        <taxon>Fungi</taxon>
        <taxon>Dikarya</taxon>
        <taxon>Basidiomycota</taxon>
        <taxon>Agaricomycotina</taxon>
        <taxon>Agaricomycetes</taxon>
        <taxon>Cantharellales</taxon>
        <taxon>Ceratobasidiaceae</taxon>
        <taxon>Rhizoctonia</taxon>
    </lineage>
</organism>
<name>A0A8H3HQW9_9AGAM</name>
<dbReference type="AlphaFoldDB" id="A0A8H3HQW9"/>
<accession>A0A8H3HQW9</accession>
<evidence type="ECO:0000313" key="1">
    <source>
        <dbReference type="EMBL" id="CAE6531407.1"/>
    </source>
</evidence>
<sequence>MAAVANARRSWLTATRAHGRKFLGPALFAASVAARVADVPALRQPGEVMRKLAAVLKGPKQLRAKARAQINRIDQVIASIEAEVSADIRSYGENYELYLYESQEFVDELGRLRKILAVATNKGHGRQLAEQSNIIETLDVCEERFSEANRKLWEARWRICVKVQLQPTPNWYCAGHADGSSNRALG</sequence>
<reference evidence="1" key="1">
    <citation type="submission" date="2021-01" db="EMBL/GenBank/DDBJ databases">
        <authorList>
            <person name="Kaushik A."/>
        </authorList>
    </citation>
    <scope>NUCLEOTIDE SEQUENCE</scope>
    <source>
        <strain evidence="1">AG6-10EEA</strain>
    </source>
</reference>
<gene>
    <name evidence="1" type="ORF">RDB_LOCUS168739</name>
</gene>